<feature type="transmembrane region" description="Helical" evidence="1">
    <location>
        <begin position="67"/>
        <end position="91"/>
    </location>
</feature>
<dbReference type="EMBL" id="BRXX01000097">
    <property type="protein sequence ID" value="GMH89639.1"/>
    <property type="molecule type" value="Genomic_DNA"/>
</dbReference>
<gene>
    <name evidence="2" type="ORF">TrVE_jg9233</name>
</gene>
<evidence type="ECO:0000313" key="2">
    <source>
        <dbReference type="EMBL" id="GMH89639.1"/>
    </source>
</evidence>
<sequence length="182" mass="19985">MSIPDEHTAQLVGLIGAVGEVCTRIFFFNLFLKTGIKKNKAGMSDDEAFNYALRGKIRVLDGSNDMIVEYISSIISALLLIHLSPLGVFNFAADDSNISQSSVLMICAYQVIPEFFLDFYVTFMESFCGLSKLHDNYWNIHSGSDKMSKIAVDQVGDLPKALTAKLLLGASQLAFVLMASVK</sequence>
<evidence type="ECO:0000313" key="3">
    <source>
        <dbReference type="Proteomes" id="UP001165160"/>
    </source>
</evidence>
<name>A0A9W7BF57_9STRA</name>
<proteinExistence type="predicted"/>
<keyword evidence="3" id="KW-1185">Reference proteome</keyword>
<organism evidence="2 3">
    <name type="scientific">Triparma verrucosa</name>
    <dbReference type="NCBI Taxonomy" id="1606542"/>
    <lineage>
        <taxon>Eukaryota</taxon>
        <taxon>Sar</taxon>
        <taxon>Stramenopiles</taxon>
        <taxon>Ochrophyta</taxon>
        <taxon>Bolidophyceae</taxon>
        <taxon>Parmales</taxon>
        <taxon>Triparmaceae</taxon>
        <taxon>Triparma</taxon>
    </lineage>
</organism>
<dbReference type="AlphaFoldDB" id="A0A9W7BF57"/>
<keyword evidence="1" id="KW-0472">Membrane</keyword>
<feature type="transmembrane region" description="Helical" evidence="1">
    <location>
        <begin position="103"/>
        <end position="123"/>
    </location>
</feature>
<reference evidence="3" key="1">
    <citation type="journal article" date="2023" name="Commun. Biol.">
        <title>Genome analysis of Parmales, the sister group of diatoms, reveals the evolutionary specialization of diatoms from phago-mixotrophs to photoautotrophs.</title>
        <authorList>
            <person name="Ban H."/>
            <person name="Sato S."/>
            <person name="Yoshikawa S."/>
            <person name="Yamada K."/>
            <person name="Nakamura Y."/>
            <person name="Ichinomiya M."/>
            <person name="Sato N."/>
            <person name="Blanc-Mathieu R."/>
            <person name="Endo H."/>
            <person name="Kuwata A."/>
            <person name="Ogata H."/>
        </authorList>
    </citation>
    <scope>NUCLEOTIDE SEQUENCE [LARGE SCALE GENOMIC DNA]</scope>
    <source>
        <strain evidence="3">NIES 3699</strain>
    </source>
</reference>
<dbReference type="Proteomes" id="UP001165160">
    <property type="component" value="Unassembled WGS sequence"/>
</dbReference>
<keyword evidence="1" id="KW-1133">Transmembrane helix</keyword>
<feature type="transmembrane region" description="Helical" evidence="1">
    <location>
        <begin position="12"/>
        <end position="32"/>
    </location>
</feature>
<keyword evidence="1" id="KW-0812">Transmembrane</keyword>
<accession>A0A9W7BF57</accession>
<protein>
    <submittedName>
        <fullName evidence="2">Uncharacterized protein</fullName>
    </submittedName>
</protein>
<evidence type="ECO:0000256" key="1">
    <source>
        <dbReference type="SAM" id="Phobius"/>
    </source>
</evidence>
<comment type="caution">
    <text evidence="2">The sequence shown here is derived from an EMBL/GenBank/DDBJ whole genome shotgun (WGS) entry which is preliminary data.</text>
</comment>